<name>A0A1G2G200_9BACT</name>
<sequence>MKYNKLVRNEIPRIIKEKGQTPTCRIAIPGERRNYAVEKLWEEVREYADAKTKEGKLGELADILEVVRLLCKVDKIFFKEVDNARKKKAKKRGTFSEWVILEQVV</sequence>
<accession>A0A1G2G200</accession>
<gene>
    <name evidence="1" type="ORF">A2719_02875</name>
</gene>
<dbReference type="InterPro" id="IPR038735">
    <property type="entry name" value="MSMEG_1276-like_NTP-PPase_dom"/>
</dbReference>
<dbReference type="EMBL" id="MHNK01000010">
    <property type="protein sequence ID" value="OGZ43881.1"/>
    <property type="molecule type" value="Genomic_DNA"/>
</dbReference>
<comment type="caution">
    <text evidence="1">The sequence shown here is derived from an EMBL/GenBank/DDBJ whole genome shotgun (WGS) entry which is preliminary data.</text>
</comment>
<dbReference type="SUPFAM" id="SSF101386">
    <property type="entry name" value="all-alpha NTP pyrophosphatases"/>
    <property type="match status" value="1"/>
</dbReference>
<organism evidence="1 2">
    <name type="scientific">Candidatus Ryanbacteria bacterium RIFCSPHIGHO2_01_FULL_45_22</name>
    <dbReference type="NCBI Taxonomy" id="1802114"/>
    <lineage>
        <taxon>Bacteria</taxon>
        <taxon>Candidatus Ryaniibacteriota</taxon>
    </lineage>
</organism>
<reference evidence="1 2" key="1">
    <citation type="journal article" date="2016" name="Nat. Commun.">
        <title>Thousands of microbial genomes shed light on interconnected biogeochemical processes in an aquifer system.</title>
        <authorList>
            <person name="Anantharaman K."/>
            <person name="Brown C.T."/>
            <person name="Hug L.A."/>
            <person name="Sharon I."/>
            <person name="Castelle C.J."/>
            <person name="Probst A.J."/>
            <person name="Thomas B.C."/>
            <person name="Singh A."/>
            <person name="Wilkins M.J."/>
            <person name="Karaoz U."/>
            <person name="Brodie E.L."/>
            <person name="Williams K.H."/>
            <person name="Hubbard S.S."/>
            <person name="Banfield J.F."/>
        </authorList>
    </citation>
    <scope>NUCLEOTIDE SEQUENCE [LARGE SCALE GENOMIC DNA]</scope>
</reference>
<dbReference type="AlphaFoldDB" id="A0A1G2G200"/>
<dbReference type="Proteomes" id="UP000177480">
    <property type="component" value="Unassembled WGS sequence"/>
</dbReference>
<evidence type="ECO:0000313" key="2">
    <source>
        <dbReference type="Proteomes" id="UP000177480"/>
    </source>
</evidence>
<proteinExistence type="predicted"/>
<evidence type="ECO:0000313" key="1">
    <source>
        <dbReference type="EMBL" id="OGZ43881.1"/>
    </source>
</evidence>
<dbReference type="STRING" id="1802114.A2719_02875"/>
<dbReference type="CDD" id="cd11532">
    <property type="entry name" value="NTP-PPase_COG4997"/>
    <property type="match status" value="1"/>
</dbReference>
<protein>
    <recommendedName>
        <fullName evidence="3">Phosphoribosyl-ATP pyrophosphohydrolase</fullName>
    </recommendedName>
</protein>
<evidence type="ECO:0008006" key="3">
    <source>
        <dbReference type="Google" id="ProtNLM"/>
    </source>
</evidence>